<protein>
    <recommendedName>
        <fullName evidence="11">Cytochrome P450</fullName>
    </recommendedName>
</protein>
<evidence type="ECO:0000256" key="4">
    <source>
        <dbReference type="ARBA" id="ARBA00022723"/>
    </source>
</evidence>
<dbReference type="InterPro" id="IPR047146">
    <property type="entry name" value="Cyt_P450_E_CYP52_fungi"/>
</dbReference>
<dbReference type="PROSITE" id="PS00086">
    <property type="entry name" value="CYTOCHROME_P450"/>
    <property type="match status" value="1"/>
</dbReference>
<dbReference type="PRINTS" id="PR00385">
    <property type="entry name" value="P450"/>
</dbReference>
<dbReference type="Gene3D" id="1.10.630.10">
    <property type="entry name" value="Cytochrome P450"/>
    <property type="match status" value="1"/>
</dbReference>
<dbReference type="InterPro" id="IPR036396">
    <property type="entry name" value="Cyt_P450_sf"/>
</dbReference>
<evidence type="ECO:0000256" key="5">
    <source>
        <dbReference type="ARBA" id="ARBA00023002"/>
    </source>
</evidence>
<dbReference type="PRINTS" id="PR00465">
    <property type="entry name" value="EP450IV"/>
</dbReference>
<dbReference type="PANTHER" id="PTHR24287">
    <property type="entry name" value="P450, PUTATIVE (EUROFUNG)-RELATED"/>
    <property type="match status" value="1"/>
</dbReference>
<organism evidence="9 10">
    <name type="scientific">Marasmius tenuissimus</name>
    <dbReference type="NCBI Taxonomy" id="585030"/>
    <lineage>
        <taxon>Eukaryota</taxon>
        <taxon>Fungi</taxon>
        <taxon>Dikarya</taxon>
        <taxon>Basidiomycota</taxon>
        <taxon>Agaricomycotina</taxon>
        <taxon>Agaricomycetes</taxon>
        <taxon>Agaricomycetidae</taxon>
        <taxon>Agaricales</taxon>
        <taxon>Marasmiineae</taxon>
        <taxon>Marasmiaceae</taxon>
        <taxon>Marasmius</taxon>
    </lineage>
</organism>
<evidence type="ECO:0000256" key="3">
    <source>
        <dbReference type="ARBA" id="ARBA00022617"/>
    </source>
</evidence>
<evidence type="ECO:0000256" key="6">
    <source>
        <dbReference type="ARBA" id="ARBA00023004"/>
    </source>
</evidence>
<keyword evidence="10" id="KW-1185">Reference proteome</keyword>
<keyword evidence="5 8" id="KW-0560">Oxidoreductase</keyword>
<keyword evidence="6 8" id="KW-0408">Iron</keyword>
<name>A0ABR2ZY85_9AGAR</name>
<comment type="cofactor">
    <cofactor evidence="1">
        <name>heme</name>
        <dbReference type="ChEBI" id="CHEBI:30413"/>
    </cofactor>
</comment>
<dbReference type="InterPro" id="IPR017972">
    <property type="entry name" value="Cyt_P450_CS"/>
</dbReference>
<evidence type="ECO:0000256" key="2">
    <source>
        <dbReference type="ARBA" id="ARBA00010617"/>
    </source>
</evidence>
<gene>
    <name evidence="9" type="ORF">AAF712_006660</name>
</gene>
<reference evidence="9 10" key="1">
    <citation type="submission" date="2024-05" db="EMBL/GenBank/DDBJ databases">
        <title>A draft genome resource for the thread blight pathogen Marasmius tenuissimus strain MS-2.</title>
        <authorList>
            <person name="Yulfo-Soto G.E."/>
            <person name="Baruah I.K."/>
            <person name="Amoako-Attah I."/>
            <person name="Bukari Y."/>
            <person name="Meinhardt L.W."/>
            <person name="Bailey B.A."/>
            <person name="Cohen S.P."/>
        </authorList>
    </citation>
    <scope>NUCLEOTIDE SEQUENCE [LARGE SCALE GENOMIC DNA]</scope>
    <source>
        <strain evidence="9 10">MS-2</strain>
    </source>
</reference>
<accession>A0ABR2ZY85</accession>
<dbReference type="Pfam" id="PF00067">
    <property type="entry name" value="p450"/>
    <property type="match status" value="1"/>
</dbReference>
<evidence type="ECO:0000256" key="1">
    <source>
        <dbReference type="ARBA" id="ARBA00001971"/>
    </source>
</evidence>
<dbReference type="PANTHER" id="PTHR24287:SF1">
    <property type="entry name" value="P450, PUTATIVE (EUROFUNG)-RELATED"/>
    <property type="match status" value="1"/>
</dbReference>
<proteinExistence type="inferred from homology"/>
<evidence type="ECO:0000256" key="7">
    <source>
        <dbReference type="ARBA" id="ARBA00023033"/>
    </source>
</evidence>
<comment type="similarity">
    <text evidence="2 8">Belongs to the cytochrome P450 family.</text>
</comment>
<comment type="caution">
    <text evidence="9">The sequence shown here is derived from an EMBL/GenBank/DDBJ whole genome shotgun (WGS) entry which is preliminary data.</text>
</comment>
<evidence type="ECO:0008006" key="11">
    <source>
        <dbReference type="Google" id="ProtNLM"/>
    </source>
</evidence>
<dbReference type="InterPro" id="IPR001128">
    <property type="entry name" value="Cyt_P450"/>
</dbReference>
<evidence type="ECO:0000313" key="10">
    <source>
        <dbReference type="Proteomes" id="UP001437256"/>
    </source>
</evidence>
<keyword evidence="3 8" id="KW-0349">Heme</keyword>
<dbReference type="InterPro" id="IPR002403">
    <property type="entry name" value="Cyt_P450_E_grp-IV"/>
</dbReference>
<evidence type="ECO:0000313" key="9">
    <source>
        <dbReference type="EMBL" id="KAL0066230.1"/>
    </source>
</evidence>
<keyword evidence="7 8" id="KW-0503">Monooxygenase</keyword>
<dbReference type="Proteomes" id="UP001437256">
    <property type="component" value="Unassembled WGS sequence"/>
</dbReference>
<evidence type="ECO:0000256" key="8">
    <source>
        <dbReference type="RuleBase" id="RU000461"/>
    </source>
</evidence>
<keyword evidence="4 8" id="KW-0479">Metal-binding</keyword>
<dbReference type="SUPFAM" id="SSF48264">
    <property type="entry name" value="Cytochrome P450"/>
    <property type="match status" value="1"/>
</dbReference>
<dbReference type="EMBL" id="JBBXMP010000037">
    <property type="protein sequence ID" value="KAL0066230.1"/>
    <property type="molecule type" value="Genomic_DNA"/>
</dbReference>
<sequence>MATGFNNFWRGKYQKERMEKFLGQGIFNRDDEMWRMHRANTRPFFARERISDFETFENYSSRTISIISEATSTDQPFDAQDLYSRFTIDAASDFLFGRNLDTLSASLPTPGKTTMSPKGSATEDSWGSFAHAFETAQQVATGRGRLGRFWPLFELFGDKNAKNTETIHNWLDPLVRDALSEKARMMHAGVVSPIAEKTFLQHLTESTDDPVLIRDQLLSLLLASRDTTACLLTYITYFMALYPDVAHKLRAEVLEHCGVSNTPTYGQIRELKYMRAVINETLRLFPPVPLNVRECRHSCTLPPPDPTYNHSRDNQPLYIPAGTPVMFFPLLVQRNTALWGPDADKFDPNRWIDPARISRFVANPTIFTPFSAGPRICVGQNYAYNEASYFLVRLLQQFESFTLAPDAQPSGSLPPEEWQHRKGRQAVERIWPGSALTLFVKGGLWVRFHKAQSH</sequence>